<feature type="domain" description="SusD-like N-terminal" evidence="7">
    <location>
        <begin position="99"/>
        <end position="223"/>
    </location>
</feature>
<sequence length="549" mass="59097">MKNKYLFHLILVLGLFVTSCKKDFFNRPPENASTVGTYYQTTDQVQSSTNILYAAPWFGFNGKAFLAIGDLQAGNAICYAGTDGAFDAFGAFGASNATQTVMSAWNSLYTVVAQANALINNLPNAVPPSVPSAVVNNALGEARLMRAAAYFYLTRLFGNVPIITDPSPYVGSFSTVRTNPVTDVYKFITMDLQFAEANCRPGVASTGHVSSASASGLLAKVYLYQQKYDSALIEVQKVINSGEFGLVGLDVPGSYTQMFELAGNNNKESMIALQWTSNGGYGFGNQIQSVIAPNTNITGTGDGWGELGPSLDLQNAFKNAGDSIRRHGCIMIDGDYYPEIQKKIGGYYVHRIDMGMGAVNAQGSGAGMKKYVVGTPDDNGGLSAFQATSNNTYLLRYADVLLIGAEAILGKSAGVQPGQGIDTNAVSTDAVALGYLNKVRQRAGLPALTSFTYKQLLNERRLEFAIEGDYWYDLQRIDGFNNPHHPVAIAMINAQDRRTVNVDGNTGQITSYNPGRSFTLTDANFILPYPATETAANPSLLMPPVPYKF</sequence>
<comment type="caution">
    <text evidence="8">The sequence shown here is derived from an EMBL/GenBank/DDBJ whole genome shotgun (WGS) entry which is preliminary data.</text>
</comment>
<comment type="similarity">
    <text evidence="2">Belongs to the SusD family.</text>
</comment>
<dbReference type="Pfam" id="PF07980">
    <property type="entry name" value="SusD_RagB"/>
    <property type="match status" value="1"/>
</dbReference>
<evidence type="ECO:0000256" key="3">
    <source>
        <dbReference type="ARBA" id="ARBA00022729"/>
    </source>
</evidence>
<keyword evidence="5" id="KW-0998">Cell outer membrane</keyword>
<dbReference type="GO" id="GO:0009279">
    <property type="term" value="C:cell outer membrane"/>
    <property type="evidence" value="ECO:0007669"/>
    <property type="project" value="UniProtKB-SubCell"/>
</dbReference>
<evidence type="ECO:0000259" key="6">
    <source>
        <dbReference type="Pfam" id="PF07980"/>
    </source>
</evidence>
<gene>
    <name evidence="8" type="ORF">LX80_01373</name>
</gene>
<reference evidence="8 9" key="1">
    <citation type="submission" date="2018-06" db="EMBL/GenBank/DDBJ databases">
        <title>Genomic Encyclopedia of Archaeal and Bacterial Type Strains, Phase II (KMG-II): from individual species to whole genera.</title>
        <authorList>
            <person name="Goeker M."/>
        </authorList>
    </citation>
    <scope>NUCLEOTIDE SEQUENCE [LARGE SCALE GENOMIC DNA]</scope>
    <source>
        <strain evidence="8 9">DSM 23241</strain>
    </source>
</reference>
<dbReference type="EMBL" id="QKZV01000003">
    <property type="protein sequence ID" value="PZX63715.1"/>
    <property type="molecule type" value="Genomic_DNA"/>
</dbReference>
<dbReference type="InterPro" id="IPR033985">
    <property type="entry name" value="SusD-like_N"/>
</dbReference>
<evidence type="ECO:0000256" key="4">
    <source>
        <dbReference type="ARBA" id="ARBA00023136"/>
    </source>
</evidence>
<evidence type="ECO:0000256" key="2">
    <source>
        <dbReference type="ARBA" id="ARBA00006275"/>
    </source>
</evidence>
<dbReference type="InterPro" id="IPR012944">
    <property type="entry name" value="SusD_RagB_dom"/>
</dbReference>
<evidence type="ECO:0000256" key="1">
    <source>
        <dbReference type="ARBA" id="ARBA00004442"/>
    </source>
</evidence>
<feature type="domain" description="RagB/SusD" evidence="6">
    <location>
        <begin position="267"/>
        <end position="540"/>
    </location>
</feature>
<name>A0A2W7SL90_9BACT</name>
<keyword evidence="9" id="KW-1185">Reference proteome</keyword>
<evidence type="ECO:0000313" key="8">
    <source>
        <dbReference type="EMBL" id="PZX63715.1"/>
    </source>
</evidence>
<dbReference type="PROSITE" id="PS51257">
    <property type="entry name" value="PROKAR_LIPOPROTEIN"/>
    <property type="match status" value="1"/>
</dbReference>
<evidence type="ECO:0000313" key="9">
    <source>
        <dbReference type="Proteomes" id="UP000249720"/>
    </source>
</evidence>
<evidence type="ECO:0000256" key="5">
    <source>
        <dbReference type="ARBA" id="ARBA00023237"/>
    </source>
</evidence>
<evidence type="ECO:0000259" key="7">
    <source>
        <dbReference type="Pfam" id="PF14322"/>
    </source>
</evidence>
<keyword evidence="4" id="KW-0472">Membrane</keyword>
<dbReference type="Proteomes" id="UP000249720">
    <property type="component" value="Unassembled WGS sequence"/>
</dbReference>
<dbReference type="InterPro" id="IPR011990">
    <property type="entry name" value="TPR-like_helical_dom_sf"/>
</dbReference>
<dbReference type="Gene3D" id="1.25.40.390">
    <property type="match status" value="1"/>
</dbReference>
<dbReference type="SUPFAM" id="SSF48452">
    <property type="entry name" value="TPR-like"/>
    <property type="match status" value="1"/>
</dbReference>
<keyword evidence="3" id="KW-0732">Signal</keyword>
<accession>A0A2W7SL90</accession>
<organism evidence="8 9">
    <name type="scientific">Hydrotalea sandarakina</name>
    <dbReference type="NCBI Taxonomy" id="1004304"/>
    <lineage>
        <taxon>Bacteria</taxon>
        <taxon>Pseudomonadati</taxon>
        <taxon>Bacteroidota</taxon>
        <taxon>Chitinophagia</taxon>
        <taxon>Chitinophagales</taxon>
        <taxon>Chitinophagaceae</taxon>
        <taxon>Hydrotalea</taxon>
    </lineage>
</organism>
<comment type="subcellular location">
    <subcellularLocation>
        <location evidence="1">Cell outer membrane</location>
    </subcellularLocation>
</comment>
<proteinExistence type="inferred from homology"/>
<dbReference type="RefSeq" id="WP_170120396.1">
    <property type="nucleotide sequence ID" value="NZ_QKZV01000003.1"/>
</dbReference>
<protein>
    <submittedName>
        <fullName evidence="8">Putative outer membrane starch-binding protein</fullName>
    </submittedName>
</protein>
<dbReference type="Pfam" id="PF14322">
    <property type="entry name" value="SusD-like_3"/>
    <property type="match status" value="1"/>
</dbReference>
<dbReference type="AlphaFoldDB" id="A0A2W7SL90"/>